<gene>
    <name evidence="1" type="ORF">GCM10011282_21260</name>
</gene>
<proteinExistence type="predicted"/>
<dbReference type="Proteomes" id="UP000620127">
    <property type="component" value="Unassembled WGS sequence"/>
</dbReference>
<name>A0ABQ2XG37_9BURK</name>
<evidence type="ECO:0000313" key="1">
    <source>
        <dbReference type="EMBL" id="GGX14744.1"/>
    </source>
</evidence>
<reference evidence="2" key="1">
    <citation type="journal article" date="2019" name="Int. J. Syst. Evol. Microbiol.">
        <title>The Global Catalogue of Microorganisms (GCM) 10K type strain sequencing project: providing services to taxonomists for standard genome sequencing and annotation.</title>
        <authorList>
            <consortium name="The Broad Institute Genomics Platform"/>
            <consortium name="The Broad Institute Genome Sequencing Center for Infectious Disease"/>
            <person name="Wu L."/>
            <person name="Ma J."/>
        </authorList>
    </citation>
    <scope>NUCLEOTIDE SEQUENCE [LARGE SCALE GENOMIC DNA]</scope>
    <source>
        <strain evidence="2">KCTC 23916</strain>
    </source>
</reference>
<sequence length="199" mass="23375">MYAKSDLTNWSIGLAVTRLITFYIRGRPSSHDCVMRQTEMKLADYTSDNYYFDFDLNSGKYARLKLSSARKDFGNFSGMGQILRSPRAGKVLVASYAYDDDAWIAIGNEKWKLFDQCYVIKHEETLAGFICVLSILKDDQCVKKFTYFRRDWMMLFDPTYDHMDFWLANLPVNFVHSESISIQKQREDFIRTWTKNAHN</sequence>
<comment type="caution">
    <text evidence="1">The sequence shown here is derived from an EMBL/GenBank/DDBJ whole genome shotgun (WGS) entry which is preliminary data.</text>
</comment>
<evidence type="ECO:0000313" key="2">
    <source>
        <dbReference type="Proteomes" id="UP000620127"/>
    </source>
</evidence>
<dbReference type="EMBL" id="BMYT01000003">
    <property type="protein sequence ID" value="GGX14744.1"/>
    <property type="molecule type" value="Genomic_DNA"/>
</dbReference>
<accession>A0ABQ2XG37</accession>
<protein>
    <submittedName>
        <fullName evidence="1">Uncharacterized protein</fullName>
    </submittedName>
</protein>
<organism evidence="1 2">
    <name type="scientific">Undibacterium macrobrachii</name>
    <dbReference type="NCBI Taxonomy" id="1119058"/>
    <lineage>
        <taxon>Bacteria</taxon>
        <taxon>Pseudomonadati</taxon>
        <taxon>Pseudomonadota</taxon>
        <taxon>Betaproteobacteria</taxon>
        <taxon>Burkholderiales</taxon>
        <taxon>Oxalobacteraceae</taxon>
        <taxon>Undibacterium</taxon>
    </lineage>
</organism>
<keyword evidence="2" id="KW-1185">Reference proteome</keyword>